<feature type="transmembrane region" description="Helical" evidence="10">
    <location>
        <begin position="896"/>
        <end position="915"/>
    </location>
</feature>
<evidence type="ECO:0000256" key="7">
    <source>
        <dbReference type="ARBA" id="ARBA00023136"/>
    </source>
</evidence>
<feature type="region of interest" description="Disordered" evidence="9">
    <location>
        <begin position="1"/>
        <end position="21"/>
    </location>
</feature>
<name>A0AAJ8MDD1_9TREE</name>
<keyword evidence="3 10" id="KW-0812">Transmembrane</keyword>
<evidence type="ECO:0000256" key="3">
    <source>
        <dbReference type="ARBA" id="ARBA00022692"/>
    </source>
</evidence>
<evidence type="ECO:0000313" key="14">
    <source>
        <dbReference type="Proteomes" id="UP000092730"/>
    </source>
</evidence>
<dbReference type="Pfam" id="PF00005">
    <property type="entry name" value="ABC_tran"/>
    <property type="match status" value="2"/>
</dbReference>
<dbReference type="PROSITE" id="PS50893">
    <property type="entry name" value="ABC_TRANSPORTER_2"/>
    <property type="match status" value="2"/>
</dbReference>
<dbReference type="SUPFAM" id="SSF52540">
    <property type="entry name" value="P-loop containing nucleoside triphosphate hydrolases"/>
    <property type="match status" value="2"/>
</dbReference>
<dbReference type="PROSITE" id="PS00211">
    <property type="entry name" value="ABC_TRANSPORTER_1"/>
    <property type="match status" value="2"/>
</dbReference>
<feature type="domain" description="ABC transporter" evidence="11">
    <location>
        <begin position="1107"/>
        <end position="1344"/>
    </location>
</feature>
<keyword evidence="2" id="KW-0813">Transport</keyword>
<feature type="domain" description="ABC transmembrane type-1" evidence="12">
    <location>
        <begin position="766"/>
        <end position="968"/>
    </location>
</feature>
<dbReference type="InterPro" id="IPR011527">
    <property type="entry name" value="ABC1_TM_dom"/>
</dbReference>
<feature type="region of interest" description="Disordered" evidence="9">
    <location>
        <begin position="68"/>
        <end position="106"/>
    </location>
</feature>
<evidence type="ECO:0000256" key="8">
    <source>
        <dbReference type="SAM" id="Coils"/>
    </source>
</evidence>
<feature type="transmembrane region" description="Helical" evidence="10">
    <location>
        <begin position="872"/>
        <end position="890"/>
    </location>
</feature>
<dbReference type="SUPFAM" id="SSF90123">
    <property type="entry name" value="ABC transporter transmembrane region"/>
    <property type="match status" value="3"/>
</dbReference>
<feature type="transmembrane region" description="Helical" evidence="10">
    <location>
        <begin position="760"/>
        <end position="785"/>
    </location>
</feature>
<dbReference type="GO" id="GO:0016887">
    <property type="term" value="F:ATP hydrolysis activity"/>
    <property type="evidence" value="ECO:0007669"/>
    <property type="project" value="InterPro"/>
</dbReference>
<feature type="transmembrane region" description="Helical" evidence="10">
    <location>
        <begin position="187"/>
        <end position="205"/>
    </location>
</feature>
<dbReference type="InterPro" id="IPR003593">
    <property type="entry name" value="AAA+_ATPase"/>
</dbReference>
<dbReference type="RefSeq" id="XP_065726812.1">
    <property type="nucleotide sequence ID" value="XM_065870740.1"/>
</dbReference>
<feature type="domain" description="ABC transporter" evidence="11">
    <location>
        <begin position="456"/>
        <end position="694"/>
    </location>
</feature>
<evidence type="ECO:0000259" key="12">
    <source>
        <dbReference type="PROSITE" id="PS50929"/>
    </source>
</evidence>
<keyword evidence="8" id="KW-0175">Coiled coil</keyword>
<keyword evidence="5" id="KW-0067">ATP-binding</keyword>
<feature type="transmembrane region" description="Helical" evidence="10">
    <location>
        <begin position="1018"/>
        <end position="1037"/>
    </location>
</feature>
<dbReference type="CDD" id="cd03244">
    <property type="entry name" value="ABCC_MRP_domain2"/>
    <property type="match status" value="1"/>
</dbReference>
<dbReference type="InterPro" id="IPR036640">
    <property type="entry name" value="ABC1_TM_sf"/>
</dbReference>
<dbReference type="InterPro" id="IPR003439">
    <property type="entry name" value="ABC_transporter-like_ATP-bd"/>
</dbReference>
<evidence type="ECO:0000313" key="13">
    <source>
        <dbReference type="EMBL" id="WVW86790.1"/>
    </source>
</evidence>
<evidence type="ECO:0000256" key="10">
    <source>
        <dbReference type="SAM" id="Phobius"/>
    </source>
</evidence>
<organism evidence="13 14">
    <name type="scientific">Kwoniella bestiolae CBS 10118</name>
    <dbReference type="NCBI Taxonomy" id="1296100"/>
    <lineage>
        <taxon>Eukaryota</taxon>
        <taxon>Fungi</taxon>
        <taxon>Dikarya</taxon>
        <taxon>Basidiomycota</taxon>
        <taxon>Agaricomycotina</taxon>
        <taxon>Tremellomycetes</taxon>
        <taxon>Tremellales</taxon>
        <taxon>Cryptococcaceae</taxon>
        <taxon>Kwoniella</taxon>
    </lineage>
</organism>
<accession>A0AAJ8MDD1</accession>
<feature type="transmembrane region" description="Helical" evidence="10">
    <location>
        <begin position="359"/>
        <end position="381"/>
    </location>
</feature>
<keyword evidence="4" id="KW-0547">Nucleotide-binding</keyword>
<dbReference type="PROSITE" id="PS50929">
    <property type="entry name" value="ABC_TM1F"/>
    <property type="match status" value="2"/>
</dbReference>
<dbReference type="EMBL" id="CP144548">
    <property type="protein sequence ID" value="WVW86790.1"/>
    <property type="molecule type" value="Genomic_DNA"/>
</dbReference>
<dbReference type="PANTHER" id="PTHR24223:SF415">
    <property type="entry name" value="FI20190P1"/>
    <property type="match status" value="1"/>
</dbReference>
<keyword evidence="7 10" id="KW-0472">Membrane</keyword>
<dbReference type="FunFam" id="3.40.50.300:FF:000630">
    <property type="entry name" value="ATP-binding cassette (ABC) transporter, putative"/>
    <property type="match status" value="1"/>
</dbReference>
<gene>
    <name evidence="13" type="ORF">I302_108844</name>
</gene>
<feature type="transmembrane region" description="Helical" evidence="10">
    <location>
        <begin position="797"/>
        <end position="820"/>
    </location>
</feature>
<evidence type="ECO:0000256" key="6">
    <source>
        <dbReference type="ARBA" id="ARBA00022989"/>
    </source>
</evidence>
<evidence type="ECO:0000259" key="11">
    <source>
        <dbReference type="PROSITE" id="PS50893"/>
    </source>
</evidence>
<evidence type="ECO:0008006" key="15">
    <source>
        <dbReference type="Google" id="ProtNLM"/>
    </source>
</evidence>
<feature type="compositionally biased region" description="Basic and acidic residues" evidence="9">
    <location>
        <begin position="93"/>
        <end position="106"/>
    </location>
</feature>
<evidence type="ECO:0000256" key="2">
    <source>
        <dbReference type="ARBA" id="ARBA00022448"/>
    </source>
</evidence>
<dbReference type="SMART" id="SM00382">
    <property type="entry name" value="AAA"/>
    <property type="match status" value="2"/>
</dbReference>
<dbReference type="InterPro" id="IPR050173">
    <property type="entry name" value="ABC_transporter_C-like"/>
</dbReference>
<dbReference type="PANTHER" id="PTHR24223">
    <property type="entry name" value="ATP-BINDING CASSETTE SUB-FAMILY C"/>
    <property type="match status" value="1"/>
</dbReference>
<protein>
    <recommendedName>
        <fullName evidence="15">P-loop containing nucleoside triphosphate hydrolase protein</fullName>
    </recommendedName>
</protein>
<dbReference type="Gene3D" id="3.40.50.300">
    <property type="entry name" value="P-loop containing nucleotide triphosphate hydrolases"/>
    <property type="match status" value="2"/>
</dbReference>
<dbReference type="CDD" id="cd18597">
    <property type="entry name" value="ABC_6TM_YOR1_D1_like"/>
    <property type="match status" value="1"/>
</dbReference>
<keyword evidence="14" id="KW-1185">Reference proteome</keyword>
<evidence type="ECO:0000256" key="4">
    <source>
        <dbReference type="ARBA" id="ARBA00022741"/>
    </source>
</evidence>
<feature type="region of interest" description="Disordered" evidence="9">
    <location>
        <begin position="449"/>
        <end position="476"/>
    </location>
</feature>
<keyword evidence="6 10" id="KW-1133">Transmembrane helix</keyword>
<dbReference type="CDD" id="cd18606">
    <property type="entry name" value="ABC_6TM_YOR1_D2_like"/>
    <property type="match status" value="1"/>
</dbReference>
<feature type="coiled-coil region" evidence="8">
    <location>
        <begin position="1050"/>
        <end position="1077"/>
    </location>
</feature>
<dbReference type="GeneID" id="30212382"/>
<proteinExistence type="predicted"/>
<dbReference type="Pfam" id="PF00664">
    <property type="entry name" value="ABC_membrane"/>
    <property type="match status" value="2"/>
</dbReference>
<reference evidence="13" key="1">
    <citation type="submission" date="2013-07" db="EMBL/GenBank/DDBJ databases">
        <authorList>
            <consortium name="The Broad Institute Genome Sequencing Platform"/>
            <person name="Cuomo C."/>
            <person name="Litvintseva A."/>
            <person name="Chen Y."/>
            <person name="Heitman J."/>
            <person name="Sun S."/>
            <person name="Springer D."/>
            <person name="Dromer F."/>
            <person name="Young S.K."/>
            <person name="Zeng Q."/>
            <person name="Gargeya S."/>
            <person name="Fitzgerald M."/>
            <person name="Abouelleil A."/>
            <person name="Alvarado L."/>
            <person name="Berlin A.M."/>
            <person name="Chapman S.B."/>
            <person name="Dewar J."/>
            <person name="Goldberg J."/>
            <person name="Griggs A."/>
            <person name="Gujja S."/>
            <person name="Hansen M."/>
            <person name="Howarth C."/>
            <person name="Imamovic A."/>
            <person name="Larimer J."/>
            <person name="McCowan C."/>
            <person name="Murphy C."/>
            <person name="Pearson M."/>
            <person name="Priest M."/>
            <person name="Roberts A."/>
            <person name="Saif S."/>
            <person name="Shea T."/>
            <person name="Sykes S."/>
            <person name="Wortman J."/>
            <person name="Nusbaum C."/>
            <person name="Birren B."/>
        </authorList>
    </citation>
    <scope>NUCLEOTIDE SEQUENCE</scope>
    <source>
        <strain evidence="13">CBS 10118</strain>
    </source>
</reference>
<dbReference type="InterPro" id="IPR017871">
    <property type="entry name" value="ABC_transporter-like_CS"/>
</dbReference>
<evidence type="ECO:0000256" key="1">
    <source>
        <dbReference type="ARBA" id="ARBA00004141"/>
    </source>
</evidence>
<feature type="domain" description="ABC transmembrane type-1" evidence="12">
    <location>
        <begin position="134"/>
        <end position="416"/>
    </location>
</feature>
<evidence type="ECO:0000256" key="9">
    <source>
        <dbReference type="SAM" id="MobiDB-lite"/>
    </source>
</evidence>
<comment type="subcellular location">
    <subcellularLocation>
        <location evidence="1">Membrane</location>
        <topology evidence="1">Multi-pass membrane protein</topology>
    </subcellularLocation>
</comment>
<dbReference type="Gene3D" id="1.20.1560.10">
    <property type="entry name" value="ABC transporter type 1, transmembrane domain"/>
    <property type="match status" value="2"/>
</dbReference>
<sequence length="1367" mass="152390">MSKPFWKPTSAPPGIFKDVPLPHQDASWPNKVFCNWVGEMMKVAWSRSVQEDDLFELTSDYRSRINGDRLKLNPIKPSPTPTHSQPGRGSSLPEKEKHSNSPSKVDGEKYNTSLLKAIYLTIRRKWWLMQMSKLVAVCMRMMVPIIVKHLIRQLTRSYEWHNALKGGRTTEGLIEPLSVGHMAGASIGIWLMMLTASMMLCHAWWRSRLTGMKVGSGLITLIAQKAMRLSPRSRVEMTDGRITTMVSVDIALIERACQVQLLLGIGLLIWQLGPSALVGLGVLLLTAPFKVWMFKHISRMQSAQNQTTDGRVRLLSEILNNIRSVKLYAYEKWFSHRISEMRNAELDSLRKNNLIKSSLTALMGFIPPLAAILTFINYALTDHPLDAATVFSSLQWFISMRLPIVQIPDVLASISEAKVGIRSKGTLASFAIDVQGDFQFENDISVGNPEENAGNAQKHQLSEKVDQNKGNGPRPSLDKRFALKDIDIQVSRGSLVCVVGRVGTGKTALLSGLMKQVRGHVVFGGSISYVLQQAWVQSGTIRENITFSCSPDNIDLARVNQVIDTCGPRHDIDMWPDGDLTRIGERGITLSGGQRQRICIARAAYQDSDVVLLDDSLSAVDAHVGSHILKNCILSGPMGDRTKVLITHHLDILPEADLVLVVDRDDCGDGRIVQKGTYQELKEEQGIFRTLMDHSGSLAMNKETLDDTDVDKADHDQEAERNEGKIGQNVKLIIDEERPEGAVKYDVYFGYLKSIRSVGLVVRCGLLLIFIQIATVLNTLFLGYWSEGQFDLSQGAYMGIYAGLGISVALFTCGATYSIFLAGTKASCRMFNQAWQGVMRSPTSWHDRTPTGRLINRLSKDIQQLDDRLAPTWYNVLNSILGILGAFTLILYTYPWAGLLFIPVLIYDWFAVLYYRQTSREIKRLTSNLRSHIYTNLGEQLAGLTVIRAFGQQERFLKKLEASVDTHFVSHILDKLGLSKGVSKLLISQISRIVSNHGRPASATASLSLRHRWLGRRITLVSQLLAVMMFGIIFRYSVSPAKFGVVLTFIIAATTTLNQLVNQVTEAEQQMNTVERVQYYMSLPTEAPVTSPDDPRSDEEWPRDGGISFKDVEMRYRPELPLILKGTSFDIRPGEKVGVIGRTGAGKSSLVQALFRTVELCGGKIEIDGKDISQLGLDGLRKGLGIIPQDPFLFGGTVRLNIDPTGVKSDAVLNDALRLIYGNPEISVSTREKFHLDVIVANEGSNFSAGERQLLMLIRALVRGSKILILDEATSSVDPETDALIQRIIQTEFSDIVIVSIAHRIQTVAYYDRILVMDVGQFDHPLELFDRPDSMFRGLCDRKHITREELVKIRNSATAADKSRDHC</sequence>
<dbReference type="GO" id="GO:0016020">
    <property type="term" value="C:membrane"/>
    <property type="evidence" value="ECO:0007669"/>
    <property type="project" value="UniProtKB-SubCell"/>
</dbReference>
<dbReference type="KEGG" id="kbi:30212382"/>
<dbReference type="FunFam" id="3.40.50.300:FF:000997">
    <property type="entry name" value="Multidrug resistance-associated protein 1"/>
    <property type="match status" value="1"/>
</dbReference>
<dbReference type="CDD" id="cd03250">
    <property type="entry name" value="ABCC_MRP_domain1"/>
    <property type="match status" value="1"/>
</dbReference>
<dbReference type="InterPro" id="IPR027417">
    <property type="entry name" value="P-loop_NTPase"/>
</dbReference>
<reference evidence="13" key="2">
    <citation type="submission" date="2024-02" db="EMBL/GenBank/DDBJ databases">
        <title>Comparative genomics of Cryptococcus and Kwoniella reveals pathogenesis evolution and contrasting modes of karyotype evolution via chromosome fusion or intercentromeric recombination.</title>
        <authorList>
            <person name="Coelho M.A."/>
            <person name="David-Palma M."/>
            <person name="Shea T."/>
            <person name="Bowers K."/>
            <person name="McGinley-Smith S."/>
            <person name="Mohammad A.W."/>
            <person name="Gnirke A."/>
            <person name="Yurkov A.M."/>
            <person name="Nowrousian M."/>
            <person name="Sun S."/>
            <person name="Cuomo C.A."/>
            <person name="Heitman J."/>
        </authorList>
    </citation>
    <scope>NUCLEOTIDE SEQUENCE</scope>
    <source>
        <strain evidence="13">CBS 10118</strain>
    </source>
</reference>
<dbReference type="GO" id="GO:0005524">
    <property type="term" value="F:ATP binding"/>
    <property type="evidence" value="ECO:0007669"/>
    <property type="project" value="UniProtKB-KW"/>
</dbReference>
<evidence type="ECO:0000256" key="5">
    <source>
        <dbReference type="ARBA" id="ARBA00022840"/>
    </source>
</evidence>
<dbReference type="GO" id="GO:0140359">
    <property type="term" value="F:ABC-type transporter activity"/>
    <property type="evidence" value="ECO:0007669"/>
    <property type="project" value="InterPro"/>
</dbReference>
<dbReference type="Proteomes" id="UP000092730">
    <property type="component" value="Chromosome 8"/>
</dbReference>